<protein>
    <recommendedName>
        <fullName evidence="10">Germin-like protein</fullName>
    </recommendedName>
</protein>
<dbReference type="InterPro" id="IPR001929">
    <property type="entry name" value="Germin"/>
</dbReference>
<keyword evidence="3 10" id="KW-0052">Apoplast</keyword>
<comment type="caution">
    <text evidence="12">The sequence shown here is derived from an EMBL/GenBank/DDBJ whole genome shotgun (WGS) entry which is preliminary data.</text>
</comment>
<evidence type="ECO:0000256" key="7">
    <source>
        <dbReference type="ARBA" id="ARBA00023211"/>
    </source>
</evidence>
<dbReference type="AlphaFoldDB" id="A0AAV0LI03"/>
<dbReference type="PANTHER" id="PTHR31238">
    <property type="entry name" value="GERMIN-LIKE PROTEIN SUBFAMILY 3 MEMBER 3"/>
    <property type="match status" value="1"/>
</dbReference>
<comment type="subcellular location">
    <subcellularLocation>
        <location evidence="1 10">Secreted</location>
        <location evidence="1 10">Extracellular space</location>
        <location evidence="1 10">Apoplast</location>
    </subcellularLocation>
</comment>
<evidence type="ECO:0000313" key="13">
    <source>
        <dbReference type="Proteomes" id="UP001154282"/>
    </source>
</evidence>
<evidence type="ECO:0000256" key="3">
    <source>
        <dbReference type="ARBA" id="ARBA00022523"/>
    </source>
</evidence>
<keyword evidence="13" id="KW-1185">Reference proteome</keyword>
<dbReference type="EMBL" id="CAMGYJ010000006">
    <property type="protein sequence ID" value="CAI0433653.1"/>
    <property type="molecule type" value="Genomic_DNA"/>
</dbReference>
<evidence type="ECO:0000256" key="6">
    <source>
        <dbReference type="ARBA" id="ARBA00023180"/>
    </source>
</evidence>
<dbReference type="InterPro" id="IPR014710">
    <property type="entry name" value="RmlC-like_jellyroll"/>
</dbReference>
<dbReference type="PRINTS" id="PR00325">
    <property type="entry name" value="GERMIN"/>
</dbReference>
<sequence length="143" mass="15670">IHSSSSNPVGSNVTLLLFDLLKGLNTLDISLARIDYAPYGDWNHPHTLPRTFHVGFVTSNPPKLFTKTLHVGYDFVFPIGLIHFQLNVANINAIAFARLSSQNPDTITIANAGFGSNPAINPYVLTKALQVDKNLLDDLQSRS</sequence>
<feature type="binding site" evidence="8">
    <location>
        <position position="43"/>
    </location>
    <ligand>
        <name>oxalate</name>
        <dbReference type="ChEBI" id="CHEBI:30623"/>
    </ligand>
</feature>
<evidence type="ECO:0000259" key="11">
    <source>
        <dbReference type="Pfam" id="PF00190"/>
    </source>
</evidence>
<feature type="binding site" evidence="9">
    <location>
        <position position="46"/>
    </location>
    <ligand>
        <name>Mn(2+)</name>
        <dbReference type="ChEBI" id="CHEBI:29035"/>
    </ligand>
</feature>
<name>A0AAV0LI03_9ROSI</name>
<keyword evidence="5 8" id="KW-0479">Metal-binding</keyword>
<proteinExistence type="inferred from homology"/>
<evidence type="ECO:0000256" key="5">
    <source>
        <dbReference type="ARBA" id="ARBA00022723"/>
    </source>
</evidence>
<feature type="non-terminal residue" evidence="12">
    <location>
        <position position="1"/>
    </location>
</feature>
<feature type="domain" description="Cupin type-1" evidence="11">
    <location>
        <begin position="5"/>
        <end position="134"/>
    </location>
</feature>
<gene>
    <name evidence="12" type="ORF">LITE_LOCUS23969</name>
</gene>
<evidence type="ECO:0000256" key="2">
    <source>
        <dbReference type="ARBA" id="ARBA00007456"/>
    </source>
</evidence>
<dbReference type="Gene3D" id="2.60.120.10">
    <property type="entry name" value="Jelly Rolls"/>
    <property type="match status" value="1"/>
</dbReference>
<evidence type="ECO:0000256" key="1">
    <source>
        <dbReference type="ARBA" id="ARBA00004271"/>
    </source>
</evidence>
<comment type="similarity">
    <text evidence="2 10">Belongs to the germin family.</text>
</comment>
<reference evidence="12" key="1">
    <citation type="submission" date="2022-08" db="EMBL/GenBank/DDBJ databases">
        <authorList>
            <person name="Gutierrez-Valencia J."/>
        </authorList>
    </citation>
    <scope>NUCLEOTIDE SEQUENCE</scope>
</reference>
<keyword evidence="7 8" id="KW-0464">Manganese</keyword>
<evidence type="ECO:0000256" key="9">
    <source>
        <dbReference type="PIRSR" id="PIRSR601929-2"/>
    </source>
</evidence>
<evidence type="ECO:0000313" key="12">
    <source>
        <dbReference type="EMBL" id="CAI0433653.1"/>
    </source>
</evidence>
<dbReference type="GO" id="GO:0030145">
    <property type="term" value="F:manganese ion binding"/>
    <property type="evidence" value="ECO:0007669"/>
    <property type="project" value="UniProtKB-UniRule"/>
</dbReference>
<feature type="binding site" evidence="9">
    <location>
        <position position="83"/>
    </location>
    <ligand>
        <name>Mn(2+)</name>
        <dbReference type="ChEBI" id="CHEBI:29035"/>
    </ligand>
</feature>
<accession>A0AAV0LI03</accession>
<dbReference type="SUPFAM" id="SSF51182">
    <property type="entry name" value="RmlC-like cupins"/>
    <property type="match status" value="1"/>
</dbReference>
<dbReference type="Proteomes" id="UP001154282">
    <property type="component" value="Unassembled WGS sequence"/>
</dbReference>
<evidence type="ECO:0000256" key="8">
    <source>
        <dbReference type="PIRSR" id="PIRSR601929-1"/>
    </source>
</evidence>
<dbReference type="GO" id="GO:0048046">
    <property type="term" value="C:apoplast"/>
    <property type="evidence" value="ECO:0007669"/>
    <property type="project" value="UniProtKB-SubCell"/>
</dbReference>
<keyword evidence="6" id="KW-0325">Glycoprotein</keyword>
<keyword evidence="4 10" id="KW-0964">Secreted</keyword>
<dbReference type="Pfam" id="PF00190">
    <property type="entry name" value="Cupin_1"/>
    <property type="match status" value="1"/>
</dbReference>
<evidence type="ECO:0000256" key="10">
    <source>
        <dbReference type="RuleBase" id="RU366015"/>
    </source>
</evidence>
<dbReference type="InterPro" id="IPR006045">
    <property type="entry name" value="Cupin_1"/>
</dbReference>
<dbReference type="InterPro" id="IPR011051">
    <property type="entry name" value="RmlC_Cupin_sf"/>
</dbReference>
<evidence type="ECO:0000256" key="4">
    <source>
        <dbReference type="ARBA" id="ARBA00022525"/>
    </source>
</evidence>
<organism evidence="12 13">
    <name type="scientific">Linum tenue</name>
    <dbReference type="NCBI Taxonomy" id="586396"/>
    <lineage>
        <taxon>Eukaryota</taxon>
        <taxon>Viridiplantae</taxon>
        <taxon>Streptophyta</taxon>
        <taxon>Embryophyta</taxon>
        <taxon>Tracheophyta</taxon>
        <taxon>Spermatophyta</taxon>
        <taxon>Magnoliopsida</taxon>
        <taxon>eudicotyledons</taxon>
        <taxon>Gunneridae</taxon>
        <taxon>Pentapetalae</taxon>
        <taxon>rosids</taxon>
        <taxon>fabids</taxon>
        <taxon>Malpighiales</taxon>
        <taxon>Linaceae</taxon>
        <taxon>Linum</taxon>
    </lineage>
</organism>